<dbReference type="GO" id="GO:0015940">
    <property type="term" value="P:pantothenate biosynthetic process"/>
    <property type="evidence" value="ECO:0007669"/>
    <property type="project" value="UniProtKB-UniPathway"/>
</dbReference>
<sequence length="307" mass="33101">MNIIVYGAGAIGAYFGGRFAEAGANVTFFVRERRAAQLANGLTIESPEGNFHAHVHTATTVNDVTAADVIIVAVKGYHFKDALPQIVELANKTNAYVLPLLNGIEHVTLLRKSLGEHRVIGGFASIIATLNEQGHIIHSSKGSNIQIGALAAEQQPIVDELAAMSERMHTNVVAQSDIVKGMWKKYMLIAAFSGITSTTQQPASSMQHEATLNVAKTIVRELAQLAQLEGVSFTADEIEKEASRLEKFKGDVTSSMHQDLRKGLPLEVEHLHGGALRIAQKHDVTVPTIATVYGILQPYAHGTPTNE</sequence>
<dbReference type="SUPFAM" id="SSF48179">
    <property type="entry name" value="6-phosphogluconate dehydrogenase C-terminal domain-like"/>
    <property type="match status" value="1"/>
</dbReference>
<organism evidence="7 8">
    <name type="scientific">Caryophanon latum</name>
    <dbReference type="NCBI Taxonomy" id="33977"/>
    <lineage>
        <taxon>Bacteria</taxon>
        <taxon>Bacillati</taxon>
        <taxon>Bacillota</taxon>
        <taxon>Bacilli</taxon>
        <taxon>Bacillales</taxon>
        <taxon>Caryophanaceae</taxon>
        <taxon>Caryophanon</taxon>
    </lineage>
</organism>
<dbReference type="Pfam" id="PF08546">
    <property type="entry name" value="ApbA_C"/>
    <property type="match status" value="1"/>
</dbReference>
<evidence type="ECO:0000256" key="1">
    <source>
        <dbReference type="ARBA" id="ARBA00007870"/>
    </source>
</evidence>
<proteinExistence type="inferred from homology"/>
<dbReference type="Pfam" id="PF02558">
    <property type="entry name" value="ApbA"/>
    <property type="match status" value="1"/>
</dbReference>
<keyword evidence="8" id="KW-1185">Reference proteome</keyword>
<dbReference type="GO" id="GO:0005737">
    <property type="term" value="C:cytoplasm"/>
    <property type="evidence" value="ECO:0007669"/>
    <property type="project" value="TreeGrafter"/>
</dbReference>
<dbReference type="EMBL" id="MATO01000078">
    <property type="protein sequence ID" value="OCS84393.1"/>
    <property type="molecule type" value="Genomic_DNA"/>
</dbReference>
<evidence type="ECO:0000313" key="7">
    <source>
        <dbReference type="EMBL" id="OCS84393.1"/>
    </source>
</evidence>
<dbReference type="InterPro" id="IPR013328">
    <property type="entry name" value="6PGD_dom2"/>
</dbReference>
<dbReference type="Gene3D" id="3.40.50.720">
    <property type="entry name" value="NAD(P)-binding Rossmann-like Domain"/>
    <property type="match status" value="1"/>
</dbReference>
<keyword evidence="4" id="KW-0566">Pantothenate biosynthesis</keyword>
<dbReference type="EC" id="1.1.1.169" evidence="4"/>
<protein>
    <recommendedName>
        <fullName evidence="4">2-dehydropantoate 2-reductase</fullName>
        <ecNumber evidence="4">1.1.1.169</ecNumber>
    </recommendedName>
    <alternativeName>
        <fullName evidence="4">Ketopantoate reductase</fullName>
    </alternativeName>
</protein>
<dbReference type="PANTHER" id="PTHR21708:SF26">
    <property type="entry name" value="2-DEHYDROPANTOATE 2-REDUCTASE"/>
    <property type="match status" value="1"/>
</dbReference>
<dbReference type="InterPro" id="IPR013752">
    <property type="entry name" value="KPA_reductase"/>
</dbReference>
<feature type="domain" description="Ketopantoate reductase N-terminal" evidence="5">
    <location>
        <begin position="3"/>
        <end position="150"/>
    </location>
</feature>
<dbReference type="GO" id="GO:0008677">
    <property type="term" value="F:2-dehydropantoate 2-reductase activity"/>
    <property type="evidence" value="ECO:0007669"/>
    <property type="project" value="UniProtKB-EC"/>
</dbReference>
<dbReference type="UniPathway" id="UPA00028">
    <property type="reaction ID" value="UER00004"/>
</dbReference>
<reference evidence="7 8" key="1">
    <citation type="submission" date="2016-07" db="EMBL/GenBank/DDBJ databases">
        <title>Caryophanon latum genome sequencing.</title>
        <authorList>
            <person name="Verma A."/>
            <person name="Pal Y."/>
            <person name="Krishnamurthi S."/>
        </authorList>
    </citation>
    <scope>NUCLEOTIDE SEQUENCE [LARGE SCALE GENOMIC DNA]</scope>
    <source>
        <strain evidence="7 8">DSM 14151</strain>
    </source>
</reference>
<dbReference type="AlphaFoldDB" id="A0A1C0YB84"/>
<dbReference type="InterPro" id="IPR051402">
    <property type="entry name" value="KPR-Related"/>
</dbReference>
<evidence type="ECO:0000256" key="2">
    <source>
        <dbReference type="ARBA" id="ARBA00022857"/>
    </source>
</evidence>
<dbReference type="SUPFAM" id="SSF51735">
    <property type="entry name" value="NAD(P)-binding Rossmann-fold domains"/>
    <property type="match status" value="1"/>
</dbReference>
<dbReference type="InterPro" id="IPR003710">
    <property type="entry name" value="ApbA"/>
</dbReference>
<dbReference type="Proteomes" id="UP000093482">
    <property type="component" value="Unassembled WGS sequence"/>
</dbReference>
<accession>A0A1C0YB84</accession>
<evidence type="ECO:0000256" key="4">
    <source>
        <dbReference type="RuleBase" id="RU362068"/>
    </source>
</evidence>
<feature type="domain" description="Ketopantoate reductase C-terminal" evidence="6">
    <location>
        <begin position="177"/>
        <end position="298"/>
    </location>
</feature>
<comment type="catalytic activity">
    <reaction evidence="4">
        <text>(R)-pantoate + NADP(+) = 2-dehydropantoate + NADPH + H(+)</text>
        <dbReference type="Rhea" id="RHEA:16233"/>
        <dbReference type="ChEBI" id="CHEBI:11561"/>
        <dbReference type="ChEBI" id="CHEBI:15378"/>
        <dbReference type="ChEBI" id="CHEBI:15980"/>
        <dbReference type="ChEBI" id="CHEBI:57783"/>
        <dbReference type="ChEBI" id="CHEBI:58349"/>
        <dbReference type="EC" id="1.1.1.169"/>
    </reaction>
</comment>
<dbReference type="PANTHER" id="PTHR21708">
    <property type="entry name" value="PROBABLE 2-DEHYDROPANTOATE 2-REDUCTASE"/>
    <property type="match status" value="1"/>
</dbReference>
<dbReference type="FunFam" id="1.10.1040.10:FF:000017">
    <property type="entry name" value="2-dehydropantoate 2-reductase"/>
    <property type="match status" value="1"/>
</dbReference>
<comment type="pathway">
    <text evidence="4">Cofactor biosynthesis; (R)-pantothenate biosynthesis; (R)-pantoate from 3-methyl-2-oxobutanoate: step 2/2.</text>
</comment>
<dbReference type="RefSeq" id="WP_066466466.1">
    <property type="nucleotide sequence ID" value="NZ_MATO01000078.1"/>
</dbReference>
<gene>
    <name evidence="7" type="ORF">A6K76_03120</name>
</gene>
<name>A0A1C0YB84_9BACL</name>
<keyword evidence="2 4" id="KW-0521">NADP</keyword>
<dbReference type="InterPro" id="IPR008927">
    <property type="entry name" value="6-PGluconate_DH-like_C_sf"/>
</dbReference>
<comment type="function">
    <text evidence="4">Catalyzes the NADPH-dependent reduction of ketopantoate into pantoic acid.</text>
</comment>
<dbReference type="NCBIfam" id="TIGR00745">
    <property type="entry name" value="apbA_panE"/>
    <property type="match status" value="1"/>
</dbReference>
<evidence type="ECO:0000256" key="3">
    <source>
        <dbReference type="ARBA" id="ARBA00023002"/>
    </source>
</evidence>
<dbReference type="InterPro" id="IPR013332">
    <property type="entry name" value="KPR_N"/>
</dbReference>
<comment type="caution">
    <text evidence="7">The sequence shown here is derived from an EMBL/GenBank/DDBJ whole genome shotgun (WGS) entry which is preliminary data.</text>
</comment>
<comment type="similarity">
    <text evidence="1 4">Belongs to the ketopantoate reductase family.</text>
</comment>
<evidence type="ECO:0000313" key="8">
    <source>
        <dbReference type="Proteomes" id="UP000093482"/>
    </source>
</evidence>
<dbReference type="InterPro" id="IPR036291">
    <property type="entry name" value="NAD(P)-bd_dom_sf"/>
</dbReference>
<dbReference type="Gene3D" id="1.10.1040.10">
    <property type="entry name" value="N-(1-d-carboxylethyl)-l-norvaline Dehydrogenase, domain 2"/>
    <property type="match status" value="1"/>
</dbReference>
<evidence type="ECO:0000259" key="6">
    <source>
        <dbReference type="Pfam" id="PF08546"/>
    </source>
</evidence>
<evidence type="ECO:0000259" key="5">
    <source>
        <dbReference type="Pfam" id="PF02558"/>
    </source>
</evidence>
<keyword evidence="3 4" id="KW-0560">Oxidoreductase</keyword>